<dbReference type="KEGG" id="dmm:dnm_064540"/>
<evidence type="ECO:0000313" key="2">
    <source>
        <dbReference type="Proteomes" id="UP000663722"/>
    </source>
</evidence>
<dbReference type="Proteomes" id="UP000663722">
    <property type="component" value="Chromosome"/>
</dbReference>
<gene>
    <name evidence="1" type="ORF">dnm_064540</name>
</gene>
<proteinExistence type="predicted"/>
<protein>
    <submittedName>
        <fullName evidence="1">Uncharacterized protein</fullName>
    </submittedName>
</protein>
<keyword evidence="2" id="KW-1185">Reference proteome</keyword>
<sequence length="328" mass="38372">MQKFHFCNCEKAFFALRRKNAKKHSQRAADRLTYPECKNFIFAIAKKHFSHSGEKMRKSILSERRTDSPIRSAKILFLQLRKIIFALRRKNAKKHSQRAADRLTYPECKNFIFAIAKKHFSHSGEKMRKSILSERLTGSPIRSAKILFLQLRKIIFALRRKNAKKHSQRAADRLTYPECKNFIFAIAKNHFRTPEKFVRSQVNSIGACRRGECSFRQAQRADDRLNYPECKNFIFAIAKNHFRTPEKKCEKAFSPSGGQVHLSGVQKFHFCNCEKSFFALRRKNAKKHSQRAADRLTYPECKNFIFAIAKNHFRTPEKKCEKAFSPSS</sequence>
<evidence type="ECO:0000313" key="1">
    <source>
        <dbReference type="EMBL" id="QTA90393.1"/>
    </source>
</evidence>
<accession>A0A975BS47</accession>
<name>A0A975BS47_9BACT</name>
<reference evidence="1" key="1">
    <citation type="journal article" date="2021" name="Microb. Physiol.">
        <title>Proteogenomic Insights into the Physiology of Marine, Sulfate-Reducing, Filamentous Desulfonema limicola and Desulfonema magnum.</title>
        <authorList>
            <person name="Schnaars V."/>
            <person name="Wohlbrand L."/>
            <person name="Scheve S."/>
            <person name="Hinrichs C."/>
            <person name="Reinhardt R."/>
            <person name="Rabus R."/>
        </authorList>
    </citation>
    <scope>NUCLEOTIDE SEQUENCE</scope>
    <source>
        <strain evidence="1">4be13</strain>
    </source>
</reference>
<organism evidence="1 2">
    <name type="scientific">Desulfonema magnum</name>
    <dbReference type="NCBI Taxonomy" id="45655"/>
    <lineage>
        <taxon>Bacteria</taxon>
        <taxon>Pseudomonadati</taxon>
        <taxon>Thermodesulfobacteriota</taxon>
        <taxon>Desulfobacteria</taxon>
        <taxon>Desulfobacterales</taxon>
        <taxon>Desulfococcaceae</taxon>
        <taxon>Desulfonema</taxon>
    </lineage>
</organism>
<dbReference type="EMBL" id="CP061800">
    <property type="protein sequence ID" value="QTA90393.1"/>
    <property type="molecule type" value="Genomic_DNA"/>
</dbReference>
<dbReference type="AlphaFoldDB" id="A0A975BS47"/>